<sequence>MNTRFPEGFLWGGATAANQLEGAYLTDGKGPSVSDAMPGGKARMQIASQPDFDWDILENRYVYPNHIGIDHYTRFKEDIALFAEMGFKVYRFSIAWSRIFPTGTETQPNEQGLKFYDELIDTCLSYGIEPLITISHYEMPLNLAKMGGWQNRDCIAHFERYAKTVLTRYKDKVKYWLTFNEINVGVFFPLLSLGISNKHGGFEKKVALKGLHNQFVASALATKIAHELNPDIKVGCMIIYMTSYAVDANPINQIALHEFNQIFNYYCADVQVRGEYPSFTNKFFKKYGITWDDLGVEHDDFAILKAHPVDFISFSYYMSSVVDETSPESEKAEGNMISGVKNEFLESSDWGWQIDPQGLRLALNQLYERYQVPLIIVENGLGAYDKVEDGKIHDTYRIDYLKKHIIAMHEALEDGVDLFGYTPWGCIDLVSASTGEMSKRYGFVYVDLDDEGNGTMDRLRKDSFEWYKNVIKTNGESL</sequence>
<keyword evidence="3 6" id="KW-0326">Glycosidase</keyword>
<dbReference type="GO" id="GO:0005829">
    <property type="term" value="C:cytosol"/>
    <property type="evidence" value="ECO:0007669"/>
    <property type="project" value="TreeGrafter"/>
</dbReference>
<evidence type="ECO:0000256" key="6">
    <source>
        <dbReference type="RuleBase" id="RU004468"/>
    </source>
</evidence>
<dbReference type="PANTHER" id="PTHR10353">
    <property type="entry name" value="GLYCOSYL HYDROLASE"/>
    <property type="match status" value="1"/>
</dbReference>
<dbReference type="FunFam" id="3.20.20.80:FF:000004">
    <property type="entry name" value="Beta-glucosidase 6-phospho-beta-glucosidase"/>
    <property type="match status" value="1"/>
</dbReference>
<dbReference type="Pfam" id="PF00232">
    <property type="entry name" value="Glyco_hydro_1"/>
    <property type="match status" value="1"/>
</dbReference>
<name>A0A0X8H0D7_9FIRM</name>
<dbReference type="InterPro" id="IPR001360">
    <property type="entry name" value="Glyco_hydro_1"/>
</dbReference>
<keyword evidence="8" id="KW-1185">Reference proteome</keyword>
<dbReference type="PROSITE" id="PS00572">
    <property type="entry name" value="GLYCOSYL_HYDROL_F1_1"/>
    <property type="match status" value="1"/>
</dbReference>
<dbReference type="Proteomes" id="UP000063781">
    <property type="component" value="Chromosome"/>
</dbReference>
<organism evidence="7 8">
    <name type="scientific">Erysipelothrix larvae</name>
    <dbReference type="NCBI Taxonomy" id="1514105"/>
    <lineage>
        <taxon>Bacteria</taxon>
        <taxon>Bacillati</taxon>
        <taxon>Bacillota</taxon>
        <taxon>Erysipelotrichia</taxon>
        <taxon>Erysipelotrichales</taxon>
        <taxon>Erysipelotrichaceae</taxon>
        <taxon>Erysipelothrix</taxon>
    </lineage>
</organism>
<dbReference type="InterPro" id="IPR017853">
    <property type="entry name" value="GH"/>
</dbReference>
<dbReference type="PRINTS" id="PR00131">
    <property type="entry name" value="GLHYDRLASE1"/>
</dbReference>
<dbReference type="SUPFAM" id="SSF51445">
    <property type="entry name" value="(Trans)glycosidases"/>
    <property type="match status" value="1"/>
</dbReference>
<dbReference type="EMBL" id="CP013213">
    <property type="protein sequence ID" value="AMC93774.1"/>
    <property type="molecule type" value="Genomic_DNA"/>
</dbReference>
<feature type="active site" description="Nucleophile" evidence="4">
    <location>
        <position position="378"/>
    </location>
</feature>
<evidence type="ECO:0000256" key="5">
    <source>
        <dbReference type="RuleBase" id="RU003690"/>
    </source>
</evidence>
<dbReference type="GO" id="GO:0008422">
    <property type="term" value="F:beta-glucosidase activity"/>
    <property type="evidence" value="ECO:0007669"/>
    <property type="project" value="TreeGrafter"/>
</dbReference>
<dbReference type="Gene3D" id="3.20.20.80">
    <property type="entry name" value="Glycosidases"/>
    <property type="match status" value="1"/>
</dbReference>
<protein>
    <submittedName>
        <fullName evidence="7">6-phospho-beta-glucosidase</fullName>
    </submittedName>
</protein>
<evidence type="ECO:0000313" key="7">
    <source>
        <dbReference type="EMBL" id="AMC93774.1"/>
    </source>
</evidence>
<evidence type="ECO:0000256" key="3">
    <source>
        <dbReference type="ARBA" id="ARBA00023295"/>
    </source>
</evidence>
<keyword evidence="2 6" id="KW-0378">Hydrolase</keyword>
<dbReference type="AlphaFoldDB" id="A0A0X8H0D7"/>
<evidence type="ECO:0000313" key="8">
    <source>
        <dbReference type="Proteomes" id="UP000063781"/>
    </source>
</evidence>
<dbReference type="GO" id="GO:0016052">
    <property type="term" value="P:carbohydrate catabolic process"/>
    <property type="evidence" value="ECO:0007669"/>
    <property type="project" value="TreeGrafter"/>
</dbReference>
<dbReference type="OrthoDB" id="1637462at2"/>
<gene>
    <name evidence="7" type="ORF">AOC36_07190</name>
</gene>
<dbReference type="PANTHER" id="PTHR10353:SF122">
    <property type="entry name" value="6-PHOSPHO-BETA-GLUCOSIDASE ASCB-RELATED"/>
    <property type="match status" value="1"/>
</dbReference>
<dbReference type="InterPro" id="IPR018120">
    <property type="entry name" value="Glyco_hydro_1_AS"/>
</dbReference>
<dbReference type="KEGG" id="erl:AOC36_07190"/>
<reference evidence="7 8" key="1">
    <citation type="submission" date="2015-10" db="EMBL/GenBank/DDBJ databases">
        <title>Erysipelothrix larvae sp. LV19 isolated from the larval gut of the rhinoceros beetle, Trypoxylus dichotomus.</title>
        <authorList>
            <person name="Lim S."/>
            <person name="Kim B.-C."/>
        </authorList>
    </citation>
    <scope>NUCLEOTIDE SEQUENCE [LARGE SCALE GENOMIC DNA]</scope>
    <source>
        <strain evidence="7 8">LV19</strain>
    </source>
</reference>
<proteinExistence type="inferred from homology"/>
<dbReference type="STRING" id="1514105.AOC36_07190"/>
<comment type="similarity">
    <text evidence="1 5">Belongs to the glycosyl hydrolase 1 family.</text>
</comment>
<dbReference type="RefSeq" id="WP_067632868.1">
    <property type="nucleotide sequence ID" value="NZ_CP013213.1"/>
</dbReference>
<evidence type="ECO:0000256" key="2">
    <source>
        <dbReference type="ARBA" id="ARBA00022801"/>
    </source>
</evidence>
<accession>A0A0X8H0D7</accession>
<dbReference type="PROSITE" id="PS00653">
    <property type="entry name" value="GLYCOSYL_HYDROL_F1_2"/>
    <property type="match status" value="1"/>
</dbReference>
<evidence type="ECO:0000256" key="1">
    <source>
        <dbReference type="ARBA" id="ARBA00010838"/>
    </source>
</evidence>
<dbReference type="InterPro" id="IPR033132">
    <property type="entry name" value="GH_1_N_CS"/>
</dbReference>
<evidence type="ECO:0000256" key="4">
    <source>
        <dbReference type="PROSITE-ProRule" id="PRU10055"/>
    </source>
</evidence>